<dbReference type="GO" id="GO:0008081">
    <property type="term" value="F:phosphoric diester hydrolase activity"/>
    <property type="evidence" value="ECO:0007669"/>
    <property type="project" value="TreeGrafter"/>
</dbReference>
<comment type="cofactor">
    <cofactor evidence="1">
        <name>Zn(2+)</name>
        <dbReference type="ChEBI" id="CHEBI:29105"/>
    </cofactor>
</comment>
<sequence>MMLTSALYKFIWLLCAIAVFMSMPISGATKKVLQLSDFHFDAEYSINGDPSEMCHTTALPKTRAERVSTDTLGTFGDYMCDSPRILVQHALKSASQMIQENAADFELVLWTGDNVPHIENYTSEYVMSAINTTTSLMRQYFPTIQVLPVFGNHDYAPANAFPDNGSSIYTATYALWKDWIGADPNNEITFLKGGYYVYRPSPGVTYLMLNTNIYYQFNTAKLADIDDPGQQFQFMETVLCDAQQKGEIVHVVSHIPPGAFERTPNMTWMPTHFNDKFVNITLKYAKTIKWMLFGHHHTDTFHVVKDTNGTAQQLLLISPSVTPWFSDLPGAGSNNPTYRVIEYDDKTWDYVDIITYYINLTTLNANPETQWTQEYSFKDDYNLTEITAASMSALLDRFKQSDDAFFKYIQFNSALWKPELPAAGFRAAQLCSIEYVKLNDYYACLGKATTPADNHHNNDDNDAARIGASVEQLLFLIGAFLTFL</sequence>
<organism evidence="13 14">
    <name type="scientific">Panagrellus redivivus</name>
    <name type="common">Microworm</name>
    <dbReference type="NCBI Taxonomy" id="6233"/>
    <lineage>
        <taxon>Eukaryota</taxon>
        <taxon>Metazoa</taxon>
        <taxon>Ecdysozoa</taxon>
        <taxon>Nematoda</taxon>
        <taxon>Chromadorea</taxon>
        <taxon>Rhabditida</taxon>
        <taxon>Tylenchina</taxon>
        <taxon>Panagrolaimomorpha</taxon>
        <taxon>Panagrolaimoidea</taxon>
        <taxon>Panagrolaimidae</taxon>
        <taxon>Panagrellus</taxon>
    </lineage>
</organism>
<keyword evidence="5" id="KW-0479">Metal-binding</keyword>
<dbReference type="Pfam" id="PF00149">
    <property type="entry name" value="Metallophos"/>
    <property type="match status" value="1"/>
</dbReference>
<evidence type="ECO:0000256" key="9">
    <source>
        <dbReference type="ARBA" id="ARBA00023180"/>
    </source>
</evidence>
<keyword evidence="4" id="KW-0964">Secreted</keyword>
<evidence type="ECO:0000256" key="10">
    <source>
        <dbReference type="SAM" id="SignalP"/>
    </source>
</evidence>
<evidence type="ECO:0000256" key="4">
    <source>
        <dbReference type="ARBA" id="ARBA00022525"/>
    </source>
</evidence>
<dbReference type="Gene3D" id="3.60.21.10">
    <property type="match status" value="1"/>
</dbReference>
<dbReference type="WBParaSite" id="Pan_g21150.t1">
    <property type="protein sequence ID" value="Pan_g21150.t1"/>
    <property type="gene ID" value="Pan_g21150"/>
</dbReference>
<evidence type="ECO:0000259" key="12">
    <source>
        <dbReference type="Pfam" id="PF19272"/>
    </source>
</evidence>
<dbReference type="CDD" id="cd00842">
    <property type="entry name" value="MPP_ASMase"/>
    <property type="match status" value="1"/>
</dbReference>
<proteinExistence type="inferred from homology"/>
<evidence type="ECO:0000256" key="2">
    <source>
        <dbReference type="ARBA" id="ARBA00004613"/>
    </source>
</evidence>
<feature type="domain" description="Calcineurin-like phosphoesterase" evidence="11">
    <location>
        <begin position="31"/>
        <end position="298"/>
    </location>
</feature>
<evidence type="ECO:0000256" key="3">
    <source>
        <dbReference type="ARBA" id="ARBA00008234"/>
    </source>
</evidence>
<protein>
    <submittedName>
        <fullName evidence="14">Metallophos domain-containing protein</fullName>
    </submittedName>
</protein>
<evidence type="ECO:0000313" key="13">
    <source>
        <dbReference type="Proteomes" id="UP000492821"/>
    </source>
</evidence>
<feature type="chain" id="PRO_5029000180" evidence="10">
    <location>
        <begin position="28"/>
        <end position="484"/>
    </location>
</feature>
<keyword evidence="13" id="KW-1185">Reference proteome</keyword>
<evidence type="ECO:0000256" key="7">
    <source>
        <dbReference type="ARBA" id="ARBA00022801"/>
    </source>
</evidence>
<keyword evidence="7" id="KW-0378">Hydrolase</keyword>
<evidence type="ECO:0000256" key="6">
    <source>
        <dbReference type="ARBA" id="ARBA00022729"/>
    </source>
</evidence>
<dbReference type="GO" id="GO:0005615">
    <property type="term" value="C:extracellular space"/>
    <property type="evidence" value="ECO:0007669"/>
    <property type="project" value="TreeGrafter"/>
</dbReference>
<dbReference type="AlphaFoldDB" id="A0A7E4ZWA2"/>
<dbReference type="GO" id="GO:0046872">
    <property type="term" value="F:metal ion binding"/>
    <property type="evidence" value="ECO:0007669"/>
    <property type="project" value="UniProtKB-KW"/>
</dbReference>
<dbReference type="PANTHER" id="PTHR10340">
    <property type="entry name" value="SPHINGOMYELIN PHOSPHODIESTERASE"/>
    <property type="match status" value="1"/>
</dbReference>
<accession>A0A7E4ZWA2</accession>
<feature type="domain" description="Sphingomyelin phosphodiesterase C-terminal" evidence="12">
    <location>
        <begin position="315"/>
        <end position="448"/>
    </location>
</feature>
<reference evidence="14" key="2">
    <citation type="submission" date="2020-10" db="UniProtKB">
        <authorList>
            <consortium name="WormBaseParasite"/>
        </authorList>
    </citation>
    <scope>IDENTIFICATION</scope>
</reference>
<comment type="subcellular location">
    <subcellularLocation>
        <location evidence="2">Secreted</location>
    </subcellularLocation>
</comment>
<evidence type="ECO:0000256" key="1">
    <source>
        <dbReference type="ARBA" id="ARBA00001947"/>
    </source>
</evidence>
<dbReference type="InterPro" id="IPR041805">
    <property type="entry name" value="ASMase/PPN1_MPP"/>
</dbReference>
<evidence type="ECO:0000256" key="8">
    <source>
        <dbReference type="ARBA" id="ARBA00022833"/>
    </source>
</evidence>
<evidence type="ECO:0000259" key="11">
    <source>
        <dbReference type="Pfam" id="PF00149"/>
    </source>
</evidence>
<reference evidence="13" key="1">
    <citation type="journal article" date="2013" name="Genetics">
        <title>The draft genome and transcriptome of Panagrellus redivivus are shaped by the harsh demands of a free-living lifestyle.</title>
        <authorList>
            <person name="Srinivasan J."/>
            <person name="Dillman A.R."/>
            <person name="Macchietto M.G."/>
            <person name="Heikkinen L."/>
            <person name="Lakso M."/>
            <person name="Fracchia K.M."/>
            <person name="Antoshechkin I."/>
            <person name="Mortazavi A."/>
            <person name="Wong G."/>
            <person name="Sternberg P.W."/>
        </authorList>
    </citation>
    <scope>NUCLEOTIDE SEQUENCE [LARGE SCALE GENOMIC DNA]</scope>
    <source>
        <strain evidence="13">MT8872</strain>
    </source>
</reference>
<dbReference type="InterPro" id="IPR045473">
    <property type="entry name" value="ASM_C"/>
</dbReference>
<dbReference type="Proteomes" id="UP000492821">
    <property type="component" value="Unassembled WGS sequence"/>
</dbReference>
<dbReference type="Pfam" id="PF19272">
    <property type="entry name" value="ASMase_C"/>
    <property type="match status" value="1"/>
</dbReference>
<evidence type="ECO:0000313" key="14">
    <source>
        <dbReference type="WBParaSite" id="Pan_g21150.t1"/>
    </source>
</evidence>
<evidence type="ECO:0000256" key="5">
    <source>
        <dbReference type="ARBA" id="ARBA00022723"/>
    </source>
</evidence>
<dbReference type="SUPFAM" id="SSF56300">
    <property type="entry name" value="Metallo-dependent phosphatases"/>
    <property type="match status" value="1"/>
</dbReference>
<dbReference type="InterPro" id="IPR029052">
    <property type="entry name" value="Metallo-depent_PP-like"/>
</dbReference>
<comment type="similarity">
    <text evidence="3">Belongs to the acid sphingomyelinase family.</text>
</comment>
<dbReference type="PANTHER" id="PTHR10340:SF57">
    <property type="entry name" value="METALLOPHOS DOMAIN-CONTAINING PROTEIN"/>
    <property type="match status" value="1"/>
</dbReference>
<name>A0A7E4ZWA2_PANRE</name>
<keyword evidence="6 10" id="KW-0732">Signal</keyword>
<dbReference type="InterPro" id="IPR004843">
    <property type="entry name" value="Calcineurin-like_PHP"/>
</dbReference>
<keyword evidence="9" id="KW-0325">Glycoprotein</keyword>
<feature type="signal peptide" evidence="10">
    <location>
        <begin position="1"/>
        <end position="27"/>
    </location>
</feature>
<keyword evidence="8" id="KW-0862">Zinc</keyword>